<reference evidence="4 5" key="1">
    <citation type="submission" date="2016-11" db="EMBL/GenBank/DDBJ databases">
        <title>Trade-off between light-utilization and light-protection in marine flavobacteria.</title>
        <authorList>
            <person name="Kumagai Y."/>
        </authorList>
    </citation>
    <scope>NUCLEOTIDE SEQUENCE [LARGE SCALE GENOMIC DNA]</scope>
    <source>
        <strain evidence="4 5">JCM 17109</strain>
    </source>
</reference>
<dbReference type="OrthoDB" id="2582440at2"/>
<evidence type="ECO:0000259" key="3">
    <source>
        <dbReference type="Pfam" id="PF18962"/>
    </source>
</evidence>
<gene>
    <name evidence="4" type="ORF">BST86_08310</name>
</gene>
<feature type="signal peptide" evidence="2">
    <location>
        <begin position="1"/>
        <end position="19"/>
    </location>
</feature>
<evidence type="ECO:0000256" key="1">
    <source>
        <dbReference type="ARBA" id="ARBA00022729"/>
    </source>
</evidence>
<protein>
    <recommendedName>
        <fullName evidence="3">Secretion system C-terminal sorting domain-containing protein</fullName>
    </recommendedName>
</protein>
<feature type="domain" description="Secretion system C-terminal sorting" evidence="3">
    <location>
        <begin position="594"/>
        <end position="659"/>
    </location>
</feature>
<dbReference type="NCBIfam" id="TIGR04183">
    <property type="entry name" value="Por_Secre_tail"/>
    <property type="match status" value="1"/>
</dbReference>
<accession>A0A2S9WUE1</accession>
<evidence type="ECO:0000313" key="5">
    <source>
        <dbReference type="Proteomes" id="UP000239532"/>
    </source>
</evidence>
<dbReference type="AlphaFoldDB" id="A0A2S9WUE1"/>
<name>A0A2S9WUE1_9FLAO</name>
<proteinExistence type="predicted"/>
<dbReference type="RefSeq" id="WP_105982874.1">
    <property type="nucleotide sequence ID" value="NZ_MQUC01000003.1"/>
</dbReference>
<evidence type="ECO:0000313" key="4">
    <source>
        <dbReference type="EMBL" id="PRP67101.1"/>
    </source>
</evidence>
<comment type="caution">
    <text evidence="4">The sequence shown here is derived from an EMBL/GenBank/DDBJ whole genome shotgun (WGS) entry which is preliminary data.</text>
</comment>
<keyword evidence="5" id="KW-1185">Reference proteome</keyword>
<organism evidence="4 5">
    <name type="scientific">Nonlabens agnitus</name>
    <dbReference type="NCBI Taxonomy" id="870484"/>
    <lineage>
        <taxon>Bacteria</taxon>
        <taxon>Pseudomonadati</taxon>
        <taxon>Bacteroidota</taxon>
        <taxon>Flavobacteriia</taxon>
        <taxon>Flavobacteriales</taxon>
        <taxon>Flavobacteriaceae</taxon>
        <taxon>Nonlabens</taxon>
    </lineage>
</organism>
<dbReference type="Proteomes" id="UP000239532">
    <property type="component" value="Unassembled WGS sequence"/>
</dbReference>
<dbReference type="EMBL" id="MQUC01000003">
    <property type="protein sequence ID" value="PRP67101.1"/>
    <property type="molecule type" value="Genomic_DNA"/>
</dbReference>
<feature type="chain" id="PRO_5015555520" description="Secretion system C-terminal sorting domain-containing protein" evidence="2">
    <location>
        <begin position="20"/>
        <end position="661"/>
    </location>
</feature>
<evidence type="ECO:0000256" key="2">
    <source>
        <dbReference type="SAM" id="SignalP"/>
    </source>
</evidence>
<dbReference type="InterPro" id="IPR026444">
    <property type="entry name" value="Secre_tail"/>
</dbReference>
<keyword evidence="1 2" id="KW-0732">Signal</keyword>
<sequence>MKNFTFLIAILFVVSASMAQVNVVNDAFIYSKGTNIYVKQEINLVTPASLNTTSTTDESVGGSAIYLRDEAQLIQDDDVANSGDGFISVFQEGAAGNFTYNYWSSPVYDPSTELLPIKGFRRTQIYFPRLTSGYATISDTDTDLVIDAQKARFLAVGQRDGATDDQDSSTSTVIQPLRIASRWLYSYNSFFLNEGGGGYEGWTDMHQDDDTVRPGYGFTMKGISGNGPNIVTSGVQPGQRYDFRGIPNNGTISVGVATGDFSLVGNPYPSALDLKQFMIDNQGIIDGQLYFWDSRATSHLLIEYEGGYGTYSPQIMDSSDGYYTPAVFLKYDSNGIPNANAPTGGGLAGPVGDPSTTSRRYAAIGQGFVIQRSPLDNPDTSEIESFAAGTTGVVEFRNSQRVFEKEDGSDSFFKAAPSAGNDQRRDANAANIKPAFSFEVLINEQYSRNMIVGFMDIATKNWDWGMEASNIANRVANDAYMPIGNSQAIIQVLPFEGGSASIPISFKSVVENSTFKIKVNGSENFSPEKILLLDKQTDTYHDILNDSYIITTGKGTVADRYEIVFEEKSTLSNGDELLAVDAFNIFQNNELSLLTIQNPAGKNVSDISVFDLAGRLVASQNPKEANQEFTFNTSSYSAGIYIVKVSTPDDEELAKKVIISN</sequence>
<dbReference type="Pfam" id="PF18962">
    <property type="entry name" value="Por_Secre_tail"/>
    <property type="match status" value="1"/>
</dbReference>